<evidence type="ECO:0000313" key="1">
    <source>
        <dbReference type="EMBL" id="HEW46657.1"/>
    </source>
</evidence>
<dbReference type="EMBL" id="DSFP01000069">
    <property type="protein sequence ID" value="HEW46657.1"/>
    <property type="molecule type" value="Genomic_DNA"/>
</dbReference>
<reference evidence="1" key="1">
    <citation type="journal article" date="2020" name="mSystems">
        <title>Genome- and Community-Level Interaction Insights into Carbon Utilization and Element Cycling Functions of Hydrothermarchaeota in Hydrothermal Sediment.</title>
        <authorList>
            <person name="Zhou Z."/>
            <person name="Liu Y."/>
            <person name="Xu W."/>
            <person name="Pan J."/>
            <person name="Luo Z.H."/>
            <person name="Li M."/>
        </authorList>
    </citation>
    <scope>NUCLEOTIDE SEQUENCE [LARGE SCALE GENOMIC DNA]</scope>
    <source>
        <strain evidence="1">SpSt-132</strain>
    </source>
</reference>
<dbReference type="SUPFAM" id="SSF47598">
    <property type="entry name" value="Ribbon-helix-helix"/>
    <property type="match status" value="1"/>
</dbReference>
<accession>A0A7C2VBZ3</accession>
<name>A0A7C2VBZ3_9AQUI</name>
<comment type="caution">
    <text evidence="1">The sequence shown here is derived from an EMBL/GenBank/DDBJ whole genome shotgun (WGS) entry which is preliminary data.</text>
</comment>
<dbReference type="InterPro" id="IPR010985">
    <property type="entry name" value="Ribbon_hlx_hlx"/>
</dbReference>
<dbReference type="GO" id="GO:0006355">
    <property type="term" value="P:regulation of DNA-templated transcription"/>
    <property type="evidence" value="ECO:0007669"/>
    <property type="project" value="InterPro"/>
</dbReference>
<sequence length="104" mass="12362">MRNKGVRQFVMRVDDELYEFLKKAPLEEVMTEEPLFLPEEPRGKKKRRVYVSLKKEDFKELELLAKRYAVSRSKLLRAKLRALMLKNDYSQGATFSQRTFSAPF</sequence>
<proteinExistence type="predicted"/>
<protein>
    <submittedName>
        <fullName evidence="1">Uncharacterized protein</fullName>
    </submittedName>
</protein>
<organism evidence="1">
    <name type="scientific">Hydrogenobacter sp</name>
    <dbReference type="NCBI Taxonomy" id="2152829"/>
    <lineage>
        <taxon>Bacteria</taxon>
        <taxon>Pseudomonadati</taxon>
        <taxon>Aquificota</taxon>
        <taxon>Aquificia</taxon>
        <taxon>Aquificales</taxon>
        <taxon>Aquificaceae</taxon>
        <taxon>Hydrogenobacter</taxon>
    </lineage>
</organism>
<gene>
    <name evidence="1" type="ORF">ENO47_08365</name>
</gene>
<dbReference type="AlphaFoldDB" id="A0A7C2VBZ3"/>